<dbReference type="Pfam" id="PF02518">
    <property type="entry name" value="HATPase_c"/>
    <property type="match status" value="1"/>
</dbReference>
<evidence type="ECO:0000256" key="9">
    <source>
        <dbReference type="SAM" id="Phobius"/>
    </source>
</evidence>
<dbReference type="InterPro" id="IPR005467">
    <property type="entry name" value="His_kinase_dom"/>
</dbReference>
<name>A0A7W7GD44_9ACTN</name>
<dbReference type="InterPro" id="IPR013587">
    <property type="entry name" value="Nitrate/nitrite_sensing"/>
</dbReference>
<keyword evidence="6 12" id="KW-0418">Kinase</keyword>
<evidence type="ECO:0000256" key="5">
    <source>
        <dbReference type="ARBA" id="ARBA00022692"/>
    </source>
</evidence>
<comment type="caution">
    <text evidence="12">The sequence shown here is derived from an EMBL/GenBank/DDBJ whole genome shotgun (WGS) entry which is preliminary data.</text>
</comment>
<feature type="domain" description="Histidine kinase" evidence="10">
    <location>
        <begin position="546"/>
        <end position="651"/>
    </location>
</feature>
<dbReference type="PANTHER" id="PTHR45436:SF5">
    <property type="entry name" value="SENSOR HISTIDINE KINASE TRCS"/>
    <property type="match status" value="1"/>
</dbReference>
<dbReference type="GO" id="GO:0005886">
    <property type="term" value="C:plasma membrane"/>
    <property type="evidence" value="ECO:0007669"/>
    <property type="project" value="TreeGrafter"/>
</dbReference>
<comment type="catalytic activity">
    <reaction evidence="1">
        <text>ATP + protein L-histidine = ADP + protein N-phospho-L-histidine.</text>
        <dbReference type="EC" id="2.7.13.3"/>
    </reaction>
</comment>
<dbReference type="InterPro" id="IPR003594">
    <property type="entry name" value="HATPase_dom"/>
</dbReference>
<keyword evidence="9" id="KW-0472">Membrane</keyword>
<evidence type="ECO:0000256" key="2">
    <source>
        <dbReference type="ARBA" id="ARBA00012438"/>
    </source>
</evidence>
<evidence type="ECO:0000256" key="1">
    <source>
        <dbReference type="ARBA" id="ARBA00000085"/>
    </source>
</evidence>
<dbReference type="EC" id="2.7.13.3" evidence="2"/>
<proteinExistence type="predicted"/>
<sequence>MGVSLTAIVDRLGGPPRALIRAATGAGGPSRRERTLRFKLYSLLSLPIVALILLWSFFTGHLVGDLFALRTAVTQFEQVATPASAVADHVRRERHLSALVLSGTTPDAGGLATARQETDAAVERLHERTASEEARTAIGADVAQGLDDLERQLERLGGIREEVDSRAVDRLTAVQRYTEIQDALYQMADRLVTVPDPALYRQSTGLQTIARSREMLAQEDALLSGALLRGTLGLDEQHVFAQVVAGRTLLLDRGAQALDPELRAPYDTLLASADYKRLIAIENEVGARRGALARASAWQGLAGGLGARMDRLDAERTTLLTGRADGLAAGIVARIVIAGGAGLLAILLAVVLSARLGRGLSHELAGLRSAALDLADVRLPAVVAKLRDGEPVDVDVDAPPIPVTGTTLEVRDVAQAFSTVRRTAVEAAVGQAGLRKGVSLVFRNLARRNQSLLHRQLSQLDTMQRKTSAPDALADLFRLDHLTTRMRRQAEGLIILSGAPAGRAWRKPVPVHDVVRGSVAEVEDYTRVTVLPMPDTSLAGTAVADVIHLLAELVENATVFSPPSTRVHIRGDQVGHGFAVEIEDRGLGMAPEDRDEINRRLTDPPEFDLADSDRLGLFVVSRLAARHDIKVALRRSPYGGTTAVVLLPHTLVIPAGRDTPVDLTGDPLGPRPEPAR</sequence>
<feature type="transmembrane region" description="Helical" evidence="9">
    <location>
        <begin position="40"/>
        <end position="58"/>
    </location>
</feature>
<keyword evidence="4" id="KW-0808">Transferase</keyword>
<evidence type="ECO:0000256" key="7">
    <source>
        <dbReference type="ARBA" id="ARBA00022989"/>
    </source>
</evidence>
<reference evidence="12 13" key="1">
    <citation type="submission" date="2020-08" db="EMBL/GenBank/DDBJ databases">
        <title>Sequencing the genomes of 1000 actinobacteria strains.</title>
        <authorList>
            <person name="Klenk H.-P."/>
        </authorList>
    </citation>
    <scope>NUCLEOTIDE SEQUENCE [LARGE SCALE GENOMIC DNA]</scope>
    <source>
        <strain evidence="12 13">DSM 45784</strain>
    </source>
</reference>
<dbReference type="SUPFAM" id="SSF55874">
    <property type="entry name" value="ATPase domain of HSP90 chaperone/DNA topoisomerase II/histidine kinase"/>
    <property type="match status" value="1"/>
</dbReference>
<dbReference type="RefSeq" id="WP_184882531.1">
    <property type="nucleotide sequence ID" value="NZ_BOOV01000005.1"/>
</dbReference>
<accession>A0A7W7GD44</accession>
<evidence type="ECO:0000313" key="13">
    <source>
        <dbReference type="Proteomes" id="UP000542210"/>
    </source>
</evidence>
<dbReference type="InterPro" id="IPR050428">
    <property type="entry name" value="TCS_sensor_his_kinase"/>
</dbReference>
<keyword evidence="5 9" id="KW-0812">Transmembrane</keyword>
<keyword evidence="13" id="KW-1185">Reference proteome</keyword>
<gene>
    <name evidence="12" type="ORF">BJ982_004170</name>
</gene>
<feature type="domain" description="NIT" evidence="11">
    <location>
        <begin position="81"/>
        <end position="327"/>
    </location>
</feature>
<dbReference type="EMBL" id="JACHND010000001">
    <property type="protein sequence ID" value="MBB4702626.1"/>
    <property type="molecule type" value="Genomic_DNA"/>
</dbReference>
<evidence type="ECO:0000313" key="12">
    <source>
        <dbReference type="EMBL" id="MBB4702626.1"/>
    </source>
</evidence>
<evidence type="ECO:0000259" key="10">
    <source>
        <dbReference type="PROSITE" id="PS50109"/>
    </source>
</evidence>
<dbReference type="InterPro" id="IPR010910">
    <property type="entry name" value="Nitrate/nitrite_sensing_bac"/>
</dbReference>
<keyword evidence="7 9" id="KW-1133">Transmembrane helix</keyword>
<dbReference type="InterPro" id="IPR036890">
    <property type="entry name" value="HATPase_C_sf"/>
</dbReference>
<dbReference type="SMART" id="SM00387">
    <property type="entry name" value="HATPase_c"/>
    <property type="match status" value="1"/>
</dbReference>
<evidence type="ECO:0000256" key="3">
    <source>
        <dbReference type="ARBA" id="ARBA00022553"/>
    </source>
</evidence>
<dbReference type="GO" id="GO:0000160">
    <property type="term" value="P:phosphorelay signal transduction system"/>
    <property type="evidence" value="ECO:0007669"/>
    <property type="project" value="TreeGrafter"/>
</dbReference>
<dbReference type="AlphaFoldDB" id="A0A7W7GD44"/>
<dbReference type="PROSITE" id="PS50109">
    <property type="entry name" value="HIS_KIN"/>
    <property type="match status" value="1"/>
</dbReference>
<dbReference type="Proteomes" id="UP000542210">
    <property type="component" value="Unassembled WGS sequence"/>
</dbReference>
<evidence type="ECO:0000256" key="6">
    <source>
        <dbReference type="ARBA" id="ARBA00022777"/>
    </source>
</evidence>
<dbReference type="Gene3D" id="3.30.565.10">
    <property type="entry name" value="Histidine kinase-like ATPase, C-terminal domain"/>
    <property type="match status" value="1"/>
</dbReference>
<dbReference type="PANTHER" id="PTHR45436">
    <property type="entry name" value="SENSOR HISTIDINE KINASE YKOH"/>
    <property type="match status" value="1"/>
</dbReference>
<protein>
    <recommendedName>
        <fullName evidence="2">histidine kinase</fullName>
        <ecNumber evidence="2">2.7.13.3</ecNumber>
    </recommendedName>
</protein>
<keyword evidence="3" id="KW-0597">Phosphoprotein</keyword>
<organism evidence="12 13">
    <name type="scientific">Sphaerisporangium siamense</name>
    <dbReference type="NCBI Taxonomy" id="795645"/>
    <lineage>
        <taxon>Bacteria</taxon>
        <taxon>Bacillati</taxon>
        <taxon>Actinomycetota</taxon>
        <taxon>Actinomycetes</taxon>
        <taxon>Streptosporangiales</taxon>
        <taxon>Streptosporangiaceae</taxon>
        <taxon>Sphaerisporangium</taxon>
    </lineage>
</organism>
<evidence type="ECO:0000259" key="11">
    <source>
        <dbReference type="PROSITE" id="PS50906"/>
    </source>
</evidence>
<dbReference type="PROSITE" id="PS50906">
    <property type="entry name" value="NIT"/>
    <property type="match status" value="1"/>
</dbReference>
<evidence type="ECO:0000256" key="4">
    <source>
        <dbReference type="ARBA" id="ARBA00022679"/>
    </source>
</evidence>
<feature type="region of interest" description="Disordered" evidence="8">
    <location>
        <begin position="656"/>
        <end position="676"/>
    </location>
</feature>
<dbReference type="Pfam" id="PF08376">
    <property type="entry name" value="NIT"/>
    <property type="match status" value="1"/>
</dbReference>
<dbReference type="GO" id="GO:0004673">
    <property type="term" value="F:protein histidine kinase activity"/>
    <property type="evidence" value="ECO:0007669"/>
    <property type="project" value="UniProtKB-EC"/>
</dbReference>
<feature type="transmembrane region" description="Helical" evidence="9">
    <location>
        <begin position="327"/>
        <end position="352"/>
    </location>
</feature>
<evidence type="ECO:0000256" key="8">
    <source>
        <dbReference type="SAM" id="MobiDB-lite"/>
    </source>
</evidence>